<proteinExistence type="predicted"/>
<reference evidence="1 2" key="1">
    <citation type="submission" date="2019-07" db="EMBL/GenBank/DDBJ databases">
        <title>Genomics analysis of Aphanomyces spp. identifies a new class of oomycete effector associated with host adaptation.</title>
        <authorList>
            <person name="Gaulin E."/>
        </authorList>
    </citation>
    <scope>NUCLEOTIDE SEQUENCE [LARGE SCALE GENOMIC DNA]</scope>
    <source>
        <strain evidence="1 2">ATCC 201684</strain>
    </source>
</reference>
<accession>A0A6G0WAM7</accession>
<protein>
    <submittedName>
        <fullName evidence="1">Uncharacterized protein</fullName>
    </submittedName>
</protein>
<dbReference type="AlphaFoldDB" id="A0A6G0WAM7"/>
<comment type="caution">
    <text evidence="1">The sequence shown here is derived from an EMBL/GenBank/DDBJ whole genome shotgun (WGS) entry which is preliminary data.</text>
</comment>
<sequence length="80" mass="8620">MFGLFKVVLPSSKTHPGSLRYSSSAKPSHGIHAAPVFRRSLAGLTTTAKGNPAVTTEWKKGDNVSVAYKLSDRMFEIDVA</sequence>
<dbReference type="Proteomes" id="UP000481153">
    <property type="component" value="Unassembled WGS sequence"/>
</dbReference>
<dbReference type="EMBL" id="VJMJ01000273">
    <property type="protein sequence ID" value="KAF0724282.1"/>
    <property type="molecule type" value="Genomic_DNA"/>
</dbReference>
<evidence type="ECO:0000313" key="1">
    <source>
        <dbReference type="EMBL" id="KAF0724282.1"/>
    </source>
</evidence>
<organism evidence="1 2">
    <name type="scientific">Aphanomyces euteiches</name>
    <dbReference type="NCBI Taxonomy" id="100861"/>
    <lineage>
        <taxon>Eukaryota</taxon>
        <taxon>Sar</taxon>
        <taxon>Stramenopiles</taxon>
        <taxon>Oomycota</taxon>
        <taxon>Saprolegniomycetes</taxon>
        <taxon>Saprolegniales</taxon>
        <taxon>Verrucalvaceae</taxon>
        <taxon>Aphanomyces</taxon>
    </lineage>
</organism>
<gene>
    <name evidence="1" type="ORF">Ae201684_016947</name>
</gene>
<evidence type="ECO:0000313" key="2">
    <source>
        <dbReference type="Proteomes" id="UP000481153"/>
    </source>
</evidence>
<keyword evidence="2" id="KW-1185">Reference proteome</keyword>
<name>A0A6G0WAM7_9STRA</name>